<organism evidence="3 4">
    <name type="scientific">Pristionchus entomophagus</name>
    <dbReference type="NCBI Taxonomy" id="358040"/>
    <lineage>
        <taxon>Eukaryota</taxon>
        <taxon>Metazoa</taxon>
        <taxon>Ecdysozoa</taxon>
        <taxon>Nematoda</taxon>
        <taxon>Chromadorea</taxon>
        <taxon>Rhabditida</taxon>
        <taxon>Rhabditina</taxon>
        <taxon>Diplogasteromorpha</taxon>
        <taxon>Diplogasteroidea</taxon>
        <taxon>Neodiplogasteridae</taxon>
        <taxon>Pristionchus</taxon>
    </lineage>
</organism>
<dbReference type="Pfam" id="PF00651">
    <property type="entry name" value="BTB"/>
    <property type="match status" value="1"/>
</dbReference>
<evidence type="ECO:0000256" key="1">
    <source>
        <dbReference type="SAM" id="Coils"/>
    </source>
</evidence>
<sequence>MPEVIALASKSNRLLISLHNEACEFTISKDLTTLLFETGEKGTISSINLQLSSSQQQLIHSLEIPFHSRGRGSSVRVDSLFPLVFGDSDPIESVMTMCSTHTTRDDRANYEMRVELNFEGEISPPTLFKINSTSLDIDSIIVPVSKEVLGINSDFFTSLFYGDFMEKNAGSFGIKEIDGKDFIWLINSLMERKRNVTAVDQALAVLTLADRFLMPYVHKYGVSYLKATVLDPIAKNRVVALKRYIDLAVRVNDNGDFVGWIFERCQTTSELIEVAQSCLQSLSPHMATFFRFLSYEDKTANEKMERLEKEKEALDNANQMLKGEKNALTFKNNGLVAENQRLEAIWANHCRTYQCTRQFYSNEDVYNLSDD</sequence>
<dbReference type="SUPFAM" id="SSF54695">
    <property type="entry name" value="POZ domain"/>
    <property type="match status" value="1"/>
</dbReference>
<evidence type="ECO:0000259" key="2">
    <source>
        <dbReference type="PROSITE" id="PS50097"/>
    </source>
</evidence>
<name>A0AAV5SU15_9BILA</name>
<protein>
    <recommendedName>
        <fullName evidence="2">BTB domain-containing protein</fullName>
    </recommendedName>
</protein>
<dbReference type="AlphaFoldDB" id="A0AAV5SU15"/>
<dbReference type="PANTHER" id="PTHR22744:SF14">
    <property type="entry name" value="BTB DOMAIN-CONTAINING PROTEIN-RELATED"/>
    <property type="match status" value="1"/>
</dbReference>
<reference evidence="3" key="1">
    <citation type="submission" date="2023-10" db="EMBL/GenBank/DDBJ databases">
        <title>Genome assembly of Pristionchus species.</title>
        <authorList>
            <person name="Yoshida K."/>
            <person name="Sommer R.J."/>
        </authorList>
    </citation>
    <scope>NUCLEOTIDE SEQUENCE</scope>
    <source>
        <strain evidence="3">RS0144</strain>
    </source>
</reference>
<evidence type="ECO:0000313" key="3">
    <source>
        <dbReference type="EMBL" id="GMS86847.1"/>
    </source>
</evidence>
<dbReference type="InterPro" id="IPR000210">
    <property type="entry name" value="BTB/POZ_dom"/>
</dbReference>
<proteinExistence type="predicted"/>
<comment type="caution">
    <text evidence="3">The sequence shown here is derived from an EMBL/GenBank/DDBJ whole genome shotgun (WGS) entry which is preliminary data.</text>
</comment>
<dbReference type="Gene3D" id="3.30.710.10">
    <property type="entry name" value="Potassium Channel Kv1.1, Chain A"/>
    <property type="match status" value="1"/>
</dbReference>
<feature type="domain" description="BTB" evidence="2">
    <location>
        <begin position="131"/>
        <end position="198"/>
    </location>
</feature>
<dbReference type="InterPro" id="IPR011333">
    <property type="entry name" value="SKP1/BTB/POZ_sf"/>
</dbReference>
<dbReference type="Proteomes" id="UP001432027">
    <property type="component" value="Unassembled WGS sequence"/>
</dbReference>
<dbReference type="PROSITE" id="PS50097">
    <property type="entry name" value="BTB"/>
    <property type="match status" value="1"/>
</dbReference>
<dbReference type="PANTHER" id="PTHR22744">
    <property type="entry name" value="HELIX LOOP HELIX PROTEIN 21-RELATED"/>
    <property type="match status" value="1"/>
</dbReference>
<keyword evidence="1" id="KW-0175">Coiled coil</keyword>
<gene>
    <name evidence="3" type="ORF">PENTCL1PPCAC_9022</name>
</gene>
<dbReference type="EMBL" id="BTSX01000002">
    <property type="protein sequence ID" value="GMS86847.1"/>
    <property type="molecule type" value="Genomic_DNA"/>
</dbReference>
<feature type="coiled-coil region" evidence="1">
    <location>
        <begin position="297"/>
        <end position="327"/>
    </location>
</feature>
<keyword evidence="4" id="KW-1185">Reference proteome</keyword>
<evidence type="ECO:0000313" key="4">
    <source>
        <dbReference type="Proteomes" id="UP001432027"/>
    </source>
</evidence>
<accession>A0AAV5SU15</accession>